<evidence type="ECO:0000313" key="1">
    <source>
        <dbReference type="EMBL" id="AUW46854.1"/>
    </source>
</evidence>
<proteinExistence type="predicted"/>
<gene>
    <name evidence="1" type="ORF">CUJ84_pRLN2000315</name>
</gene>
<reference evidence="1 2" key="1">
    <citation type="submission" date="2017-11" db="EMBL/GenBank/DDBJ databases">
        <title>Complete genome of Rhizobium leguminosarum Norway, an ineffective micro-symbiont.</title>
        <authorList>
            <person name="Hoffrichter A."/>
            <person name="Liang J."/>
            <person name="Brachmann A."/>
            <person name="Marin M."/>
        </authorList>
    </citation>
    <scope>NUCLEOTIDE SEQUENCE [LARGE SCALE GENOMIC DNA]</scope>
    <source>
        <strain evidence="1 2">Norway</strain>
        <plasmid evidence="2">Plasmid prln2</plasmid>
    </source>
</reference>
<dbReference type="AlphaFoldDB" id="A0A2K9ZF28"/>
<name>A0A2K9ZF28_RHILE</name>
<accession>A0A2K9ZF28</accession>
<dbReference type="RefSeq" id="WP_105009434.1">
    <property type="nucleotide sequence ID" value="NZ_CP025014.1"/>
</dbReference>
<sequence length="302" mass="34603">MRRKPTEPEILAEIASTSLRQHVGGAAGGKGYHFQDLVAVARILECGSTCLGIGDSPLITQEKRGSKTDDLHMDWPEGSFSRRYQIKSEEELGWDTNLQKQFIVEHRKDPHAELVLTVHRMDLAEKLKIERHDYELSFVTVNHVSIALRHNPHHNREICRLIDSVSLVPAHPTFFASIWHHIYSVWIHDWERKGDLLELFEDLSRTSRYIISSLKAPSNETNDLVWLLNETMKGKLHFAADSETLVVTGRQGRTLVPLPVLMSAVDDGFWNDFPQDPWEFWDAIGGFGIDEDCDDEYYDSVD</sequence>
<geneLocation type="plasmid" evidence="2">
    <name>prln2</name>
</geneLocation>
<dbReference type="EMBL" id="CP025014">
    <property type="protein sequence ID" value="AUW46854.1"/>
    <property type="molecule type" value="Genomic_DNA"/>
</dbReference>
<evidence type="ECO:0000313" key="2">
    <source>
        <dbReference type="Proteomes" id="UP000238523"/>
    </source>
</evidence>
<organism evidence="1 2">
    <name type="scientific">Rhizobium leguminosarum</name>
    <dbReference type="NCBI Taxonomy" id="384"/>
    <lineage>
        <taxon>Bacteria</taxon>
        <taxon>Pseudomonadati</taxon>
        <taxon>Pseudomonadota</taxon>
        <taxon>Alphaproteobacteria</taxon>
        <taxon>Hyphomicrobiales</taxon>
        <taxon>Rhizobiaceae</taxon>
        <taxon>Rhizobium/Agrobacterium group</taxon>
        <taxon>Rhizobium</taxon>
    </lineage>
</organism>
<protein>
    <submittedName>
        <fullName evidence="1">Uncharacterized protein</fullName>
    </submittedName>
</protein>
<keyword evidence="1" id="KW-0614">Plasmid</keyword>
<dbReference type="Proteomes" id="UP000238523">
    <property type="component" value="Plasmid pRLN2"/>
</dbReference>